<keyword evidence="4" id="KW-1185">Reference proteome</keyword>
<dbReference type="GeneID" id="25335081"/>
<reference evidence="3" key="1">
    <citation type="submission" date="2013-10" db="EMBL/GenBank/DDBJ databases">
        <title>Genomic analysis of the causative agents of coccidiosis in chickens.</title>
        <authorList>
            <person name="Reid A.J."/>
            <person name="Blake D."/>
            <person name="Billington K."/>
            <person name="Browne H."/>
            <person name="Dunn M."/>
            <person name="Hung S."/>
            <person name="Kawahara F."/>
            <person name="Miranda-Saavedra D."/>
            <person name="Mourier T."/>
            <person name="Nagra H."/>
            <person name="Otto T.D."/>
            <person name="Rawlings N."/>
            <person name="Sanchez A."/>
            <person name="Sanders M."/>
            <person name="Subramaniam C."/>
            <person name="Tay Y."/>
            <person name="Dear P."/>
            <person name="Doerig C."/>
            <person name="Gruber A."/>
            <person name="Parkinson J."/>
            <person name="Shirley M."/>
            <person name="Wan K.L."/>
            <person name="Berriman M."/>
            <person name="Tomley F."/>
            <person name="Pain A."/>
        </authorList>
    </citation>
    <scope>NUCLEOTIDE SEQUENCE [LARGE SCALE GENOMIC DNA]</scope>
    <source>
        <strain evidence="3">Weybridge</strain>
    </source>
</reference>
<evidence type="ECO:0000259" key="2">
    <source>
        <dbReference type="PROSITE" id="PS50228"/>
    </source>
</evidence>
<dbReference type="GO" id="GO:0030246">
    <property type="term" value="F:carbohydrate binding"/>
    <property type="evidence" value="ECO:0007669"/>
    <property type="project" value="InterPro"/>
</dbReference>
<evidence type="ECO:0000256" key="1">
    <source>
        <dbReference type="SAM" id="SignalP"/>
    </source>
</evidence>
<dbReference type="RefSeq" id="XP_013334341.1">
    <property type="nucleotide sequence ID" value="XM_013478887.1"/>
</dbReference>
<dbReference type="InterPro" id="IPR043159">
    <property type="entry name" value="Lectin_gal-bd_sf"/>
</dbReference>
<dbReference type="InterPro" id="IPR000922">
    <property type="entry name" value="Lectin_gal-bd_dom"/>
</dbReference>
<dbReference type="EMBL" id="HG719359">
    <property type="protein sequence ID" value="CDJ57693.1"/>
    <property type="molecule type" value="Genomic_DNA"/>
</dbReference>
<proteinExistence type="predicted"/>
<dbReference type="PROSITE" id="PS50228">
    <property type="entry name" value="SUEL_LECTIN"/>
    <property type="match status" value="1"/>
</dbReference>
<keyword evidence="1" id="KW-0732">Signal</keyword>
<reference evidence="3" key="2">
    <citation type="submission" date="2013-10" db="EMBL/GenBank/DDBJ databases">
        <authorList>
            <person name="Aslett M."/>
        </authorList>
    </citation>
    <scope>NUCLEOTIDE SEQUENCE [LARGE SCALE GENOMIC DNA]</scope>
    <source>
        <strain evidence="3">Weybridge</strain>
    </source>
</reference>
<organism evidence="3 4">
    <name type="scientific">Eimeria maxima</name>
    <name type="common">Coccidian parasite</name>
    <dbReference type="NCBI Taxonomy" id="5804"/>
    <lineage>
        <taxon>Eukaryota</taxon>
        <taxon>Sar</taxon>
        <taxon>Alveolata</taxon>
        <taxon>Apicomplexa</taxon>
        <taxon>Conoidasida</taxon>
        <taxon>Coccidia</taxon>
        <taxon>Eucoccidiorida</taxon>
        <taxon>Eimeriorina</taxon>
        <taxon>Eimeriidae</taxon>
        <taxon>Eimeria</taxon>
    </lineage>
</organism>
<feature type="signal peptide" evidence="1">
    <location>
        <begin position="1"/>
        <end position="20"/>
    </location>
</feature>
<dbReference type="VEuPathDB" id="ToxoDB:EMWEY_00010950"/>
<feature type="chain" id="PRO_5004673237" description="SUEL-type lectin domain-containing protein" evidence="1">
    <location>
        <begin position="21"/>
        <end position="130"/>
    </location>
</feature>
<name>U6M3P6_EIMMA</name>
<evidence type="ECO:0000313" key="4">
    <source>
        <dbReference type="Proteomes" id="UP000030763"/>
    </source>
</evidence>
<dbReference type="Proteomes" id="UP000030763">
    <property type="component" value="Unassembled WGS sequence"/>
</dbReference>
<dbReference type="Gene3D" id="2.60.120.740">
    <property type="match status" value="1"/>
</dbReference>
<dbReference type="AlphaFoldDB" id="U6M3P6"/>
<protein>
    <recommendedName>
        <fullName evidence="2">SUEL-type lectin domain-containing protein</fullName>
    </recommendedName>
</protein>
<sequence>MNCLFVLHFLLLLRLPVLQAKSTAGSVQGVFGTWKEKLMLQCTSGYGLHIIDSSFGNPLLAGNTIFKSNRDAPHTKLVIQQQCENRNTCQVLVDPATFGILKSFGTTEPTLAVTFACLPSGPKGVLRQGK</sequence>
<accession>U6M3P6</accession>
<evidence type="ECO:0000313" key="3">
    <source>
        <dbReference type="EMBL" id="CDJ57693.1"/>
    </source>
</evidence>
<feature type="domain" description="SUEL-type lectin" evidence="2">
    <location>
        <begin position="35"/>
        <end position="118"/>
    </location>
</feature>
<gene>
    <name evidence="3" type="ORF">EMWEY_00010950</name>
</gene>